<protein>
    <submittedName>
        <fullName evidence="1">Tautomerase family protein</fullName>
    </submittedName>
</protein>
<dbReference type="Pfam" id="PF14552">
    <property type="entry name" value="Tautomerase_2"/>
    <property type="match status" value="1"/>
</dbReference>
<dbReference type="PANTHER" id="PTHR38460:SF1">
    <property type="entry name" value="TAUTOMERASE YOLI-RELATED"/>
    <property type="match status" value="1"/>
</dbReference>
<comment type="caution">
    <text evidence="1">The sequence shown here is derived from an EMBL/GenBank/DDBJ whole genome shotgun (WGS) entry which is preliminary data.</text>
</comment>
<reference evidence="1 2" key="1">
    <citation type="submission" date="2020-08" db="EMBL/GenBank/DDBJ databases">
        <title>Novel species isolated from subtropical streams in China.</title>
        <authorList>
            <person name="Lu H."/>
        </authorList>
    </citation>
    <scope>NUCLEOTIDE SEQUENCE [LARGE SCALE GENOMIC DNA]</scope>
    <source>
        <strain evidence="1 2">CY18W</strain>
    </source>
</reference>
<name>A0ABR6ZVR7_9BURK</name>
<dbReference type="PANTHER" id="PTHR38460">
    <property type="entry name" value="TAUTOMERASE YOLI-RELATED"/>
    <property type="match status" value="1"/>
</dbReference>
<sequence length="134" mass="14871">MPMSRLSLLKGKSPAYLQALSDGLHQALVEAFEVPPTDRFQIIHQHEANELIFDRHYLGGPRSADFVLIQINVARVRSEAVRQAFYQRLVDLLAQSPGLQPQDVMIIISTSAAEDWSFGGGVMYDGVPAFSSRT</sequence>
<dbReference type="SUPFAM" id="SSF55331">
    <property type="entry name" value="Tautomerase/MIF"/>
    <property type="match status" value="1"/>
</dbReference>
<proteinExistence type="predicted"/>
<dbReference type="InterPro" id="IPR014347">
    <property type="entry name" value="Tautomerase/MIF_sf"/>
</dbReference>
<organism evidence="1 2">
    <name type="scientific">Undibacterium hunanense</name>
    <dbReference type="NCBI Taxonomy" id="2762292"/>
    <lineage>
        <taxon>Bacteria</taxon>
        <taxon>Pseudomonadati</taxon>
        <taxon>Pseudomonadota</taxon>
        <taxon>Betaproteobacteria</taxon>
        <taxon>Burkholderiales</taxon>
        <taxon>Oxalobacteraceae</taxon>
        <taxon>Undibacterium</taxon>
    </lineage>
</organism>
<dbReference type="Proteomes" id="UP000650424">
    <property type="component" value="Unassembled WGS sequence"/>
</dbReference>
<gene>
    <name evidence="1" type="ORF">H8L32_21000</name>
</gene>
<dbReference type="EMBL" id="JACOGF010000012">
    <property type="protein sequence ID" value="MBC3919962.1"/>
    <property type="molecule type" value="Genomic_DNA"/>
</dbReference>
<dbReference type="Gene3D" id="3.30.429.10">
    <property type="entry name" value="Macrophage Migration Inhibitory Factor"/>
    <property type="match status" value="1"/>
</dbReference>
<keyword evidence="2" id="KW-1185">Reference proteome</keyword>
<dbReference type="RefSeq" id="WP_186949223.1">
    <property type="nucleotide sequence ID" value="NZ_JACOGF010000012.1"/>
</dbReference>
<dbReference type="InterPro" id="IPR037479">
    <property type="entry name" value="Tauto_MSAD"/>
</dbReference>
<accession>A0ABR6ZVR7</accession>
<evidence type="ECO:0000313" key="2">
    <source>
        <dbReference type="Proteomes" id="UP000650424"/>
    </source>
</evidence>
<evidence type="ECO:0000313" key="1">
    <source>
        <dbReference type="EMBL" id="MBC3919962.1"/>
    </source>
</evidence>